<keyword evidence="2" id="KW-1185">Reference proteome</keyword>
<sequence length="489" mass="54426">MRWLALLLALVAGQVRGEALCVVPLAGGGPITELEREDPRRIAWDATVIPGYPWLIVKPQSRYPLYTVRGLRFEELGADYPATDLSQYKFFAQRRDGSVIGFGANPRQLWLLEPGAREFRPVPGLRDYMLSRYDPEQDRIYQLLRDGRLYEVANGRQRLSELNGLSYSNRDGLDLGGDTALPRYVPVLGGYLAASDGQIWFHPERGGMWEPLDFGEPVALGWRLPEAPVLVDSGGRVILDMPMQVFVLDASGAVPRLLYSVATRRRPVMAGGRAIVWRVNGRSTWFERVILGNDSDEWLPDLVLLGPNGVEPVPGSPVRARNAEQEGLRLGQSDARNMPVPGRDQVIVEDDERNRYLWDGTRMVAMPQLAPSRIGRYVRFARLGDLDVFLSEQGFFSFDADFAVEKLPMPFEPSGLLSPVHSENFGGSFLVAPDGGGLWLTRDGRDYEPVENRTNAKILEVVADIPERRATLVSTGGGAALLLDCAQRR</sequence>
<name>A0ABT2X592_9RHOB</name>
<evidence type="ECO:0000313" key="1">
    <source>
        <dbReference type="EMBL" id="MCU9849103.1"/>
    </source>
</evidence>
<evidence type="ECO:0008006" key="3">
    <source>
        <dbReference type="Google" id="ProtNLM"/>
    </source>
</evidence>
<dbReference type="EMBL" id="JAOVQO010000012">
    <property type="protein sequence ID" value="MCU9849103.1"/>
    <property type="molecule type" value="Genomic_DNA"/>
</dbReference>
<gene>
    <name evidence="1" type="ORF">OEZ60_13940</name>
</gene>
<evidence type="ECO:0000313" key="2">
    <source>
        <dbReference type="Proteomes" id="UP001209535"/>
    </source>
</evidence>
<comment type="caution">
    <text evidence="1">The sequence shown here is derived from an EMBL/GenBank/DDBJ whole genome shotgun (WGS) entry which is preliminary data.</text>
</comment>
<organism evidence="1 2">
    <name type="scientific">Albidovulum salinarum</name>
    <dbReference type="NCBI Taxonomy" id="2984153"/>
    <lineage>
        <taxon>Bacteria</taxon>
        <taxon>Pseudomonadati</taxon>
        <taxon>Pseudomonadota</taxon>
        <taxon>Alphaproteobacteria</taxon>
        <taxon>Rhodobacterales</taxon>
        <taxon>Paracoccaceae</taxon>
        <taxon>Albidovulum</taxon>
    </lineage>
</organism>
<proteinExistence type="predicted"/>
<dbReference type="Proteomes" id="UP001209535">
    <property type="component" value="Unassembled WGS sequence"/>
</dbReference>
<reference evidence="1 2" key="1">
    <citation type="submission" date="2022-10" db="EMBL/GenBank/DDBJ databases">
        <title>Defluviimonas sp. nov., isolated from ocean surface sediments.</title>
        <authorList>
            <person name="He W."/>
            <person name="Wang L."/>
            <person name="Zhang D.-F."/>
        </authorList>
    </citation>
    <scope>NUCLEOTIDE SEQUENCE [LARGE SCALE GENOMIC DNA]</scope>
    <source>
        <strain evidence="1 2">WL0024</strain>
    </source>
</reference>
<accession>A0ABT2X592</accession>
<dbReference type="RefSeq" id="WP_263337333.1">
    <property type="nucleotide sequence ID" value="NZ_JAOVQO010000012.1"/>
</dbReference>
<protein>
    <recommendedName>
        <fullName evidence="3">WG containing repeat-containing protein</fullName>
    </recommendedName>
</protein>